<dbReference type="OrthoDB" id="9907892at2"/>
<dbReference type="Proteomes" id="UP000218968">
    <property type="component" value="Chromosome"/>
</dbReference>
<evidence type="ECO:0000313" key="3">
    <source>
        <dbReference type="Proteomes" id="UP000218968"/>
    </source>
</evidence>
<dbReference type="EMBL" id="CP023406">
    <property type="protein sequence ID" value="ATD68545.1"/>
    <property type="molecule type" value="Genomic_DNA"/>
</dbReference>
<keyword evidence="1" id="KW-0812">Transmembrane</keyword>
<accession>A0A290XHC4</accession>
<name>A0A290XHC4_9GAMM</name>
<reference evidence="3" key="1">
    <citation type="submission" date="2017-09" db="EMBL/GenBank/DDBJ databases">
        <title>Luteimonas liuhanmingii sp.nov., isolated from the intestinal contents of Tibetan Plateau Pika in Yushu, Qinghai Province, China.</title>
        <authorList>
            <person name="Gui Z."/>
        </authorList>
    </citation>
    <scope>NUCLEOTIDE SEQUENCE [LARGE SCALE GENOMIC DNA]</scope>
    <source>
        <strain evidence="3">100111</strain>
    </source>
</reference>
<dbReference type="KEGG" id="lum:CNR27_14795"/>
<dbReference type="RefSeq" id="WP_096299997.1">
    <property type="nucleotide sequence ID" value="NZ_CP023406.1"/>
</dbReference>
<keyword evidence="1" id="KW-1133">Transmembrane helix</keyword>
<protein>
    <recommendedName>
        <fullName evidence="4">General secretion pathway protein GspM</fullName>
    </recommendedName>
</protein>
<proteinExistence type="predicted"/>
<evidence type="ECO:0000313" key="2">
    <source>
        <dbReference type="EMBL" id="ATD68545.1"/>
    </source>
</evidence>
<keyword evidence="3" id="KW-1185">Reference proteome</keyword>
<dbReference type="AlphaFoldDB" id="A0A290XHC4"/>
<sequence>MTAMTRWMGPIRSELRANPRLRAGAIAIIGILAFYALLSLFDWRAAVAERYVDKRDQLWRMQAVAGEDHWLGRADAAEAARSRLNAEIPVAKTVGLAQAAVQAQAKALADSAGANMRIQPEAPARVDGWEDLYRVPVVLSGGFEPAALVQLVRRVESGSNLVAIESVTYMNRQSRTAALTLVFFYRIRPDDQTAG</sequence>
<gene>
    <name evidence="2" type="ORF">CNR27_14795</name>
</gene>
<evidence type="ECO:0008006" key="4">
    <source>
        <dbReference type="Google" id="ProtNLM"/>
    </source>
</evidence>
<feature type="transmembrane region" description="Helical" evidence="1">
    <location>
        <begin position="21"/>
        <end position="41"/>
    </location>
</feature>
<evidence type="ECO:0000256" key="1">
    <source>
        <dbReference type="SAM" id="Phobius"/>
    </source>
</evidence>
<keyword evidence="1" id="KW-0472">Membrane</keyword>
<organism evidence="2 3">
    <name type="scientific">Luteimonas chenhongjianii</name>
    <dbReference type="NCBI Taxonomy" id="2006110"/>
    <lineage>
        <taxon>Bacteria</taxon>
        <taxon>Pseudomonadati</taxon>
        <taxon>Pseudomonadota</taxon>
        <taxon>Gammaproteobacteria</taxon>
        <taxon>Lysobacterales</taxon>
        <taxon>Lysobacteraceae</taxon>
        <taxon>Luteimonas</taxon>
    </lineage>
</organism>